<dbReference type="CDD" id="cd07067">
    <property type="entry name" value="HP_PGM_like"/>
    <property type="match status" value="1"/>
</dbReference>
<protein>
    <submittedName>
        <fullName evidence="3">Phosphoglycerate mutase</fullName>
    </submittedName>
</protein>
<comment type="caution">
    <text evidence="3">The sequence shown here is derived from an EMBL/GenBank/DDBJ whole genome shotgun (WGS) entry which is preliminary data.</text>
</comment>
<dbReference type="EMBL" id="BMJT01000011">
    <property type="protein sequence ID" value="GGG31555.1"/>
    <property type="molecule type" value="Genomic_DNA"/>
</dbReference>
<accession>A0A917G9Y9</accession>
<organism evidence="3 4">
    <name type="scientific">Lysinibacillus alkalisoli</name>
    <dbReference type="NCBI Taxonomy" id="1911548"/>
    <lineage>
        <taxon>Bacteria</taxon>
        <taxon>Bacillati</taxon>
        <taxon>Bacillota</taxon>
        <taxon>Bacilli</taxon>
        <taxon>Bacillales</taxon>
        <taxon>Bacillaceae</taxon>
        <taxon>Lysinibacillus</taxon>
    </lineage>
</organism>
<reference evidence="3" key="2">
    <citation type="submission" date="2020-09" db="EMBL/GenBank/DDBJ databases">
        <authorList>
            <person name="Sun Q."/>
            <person name="Zhou Y."/>
        </authorList>
    </citation>
    <scope>NUCLEOTIDE SEQUENCE</scope>
    <source>
        <strain evidence="3">CGMCC 1.15760</strain>
    </source>
</reference>
<dbReference type="SUPFAM" id="SSF53254">
    <property type="entry name" value="Phosphoglycerate mutase-like"/>
    <property type="match status" value="1"/>
</dbReference>
<dbReference type="Pfam" id="PF00300">
    <property type="entry name" value="His_Phos_1"/>
    <property type="match status" value="1"/>
</dbReference>
<evidence type="ECO:0000313" key="4">
    <source>
        <dbReference type="Proteomes" id="UP000616608"/>
    </source>
</evidence>
<dbReference type="Gene3D" id="3.40.50.1240">
    <property type="entry name" value="Phosphoglycerate mutase-like"/>
    <property type="match status" value="1"/>
</dbReference>
<dbReference type="GO" id="GO:0016791">
    <property type="term" value="F:phosphatase activity"/>
    <property type="evidence" value="ECO:0007669"/>
    <property type="project" value="TreeGrafter"/>
</dbReference>
<dbReference type="InterPro" id="IPR013078">
    <property type="entry name" value="His_Pase_superF_clade-1"/>
</dbReference>
<feature type="active site" description="Tele-phosphohistidine intermediate" evidence="1">
    <location>
        <position position="9"/>
    </location>
</feature>
<reference evidence="3" key="1">
    <citation type="journal article" date="2014" name="Int. J. Syst. Evol. Microbiol.">
        <title>Complete genome sequence of Corynebacterium casei LMG S-19264T (=DSM 44701T), isolated from a smear-ripened cheese.</title>
        <authorList>
            <consortium name="US DOE Joint Genome Institute (JGI-PGF)"/>
            <person name="Walter F."/>
            <person name="Albersmeier A."/>
            <person name="Kalinowski J."/>
            <person name="Ruckert C."/>
        </authorList>
    </citation>
    <scope>NUCLEOTIDE SEQUENCE</scope>
    <source>
        <strain evidence="3">CGMCC 1.15760</strain>
    </source>
</reference>
<gene>
    <name evidence="3" type="ORF">GCM10007425_27730</name>
</gene>
<dbReference type="SMART" id="SM00855">
    <property type="entry name" value="PGAM"/>
    <property type="match status" value="1"/>
</dbReference>
<dbReference type="PANTHER" id="PTHR48100:SF1">
    <property type="entry name" value="HISTIDINE PHOSPHATASE FAMILY PROTEIN-RELATED"/>
    <property type="match status" value="1"/>
</dbReference>
<evidence type="ECO:0000256" key="2">
    <source>
        <dbReference type="PIRSR" id="PIRSR613078-2"/>
    </source>
</evidence>
<feature type="active site" description="Proton donor/acceptor" evidence="1">
    <location>
        <position position="77"/>
    </location>
</feature>
<dbReference type="InterPro" id="IPR029033">
    <property type="entry name" value="His_PPase_superfam"/>
</dbReference>
<dbReference type="GO" id="GO:0005737">
    <property type="term" value="C:cytoplasm"/>
    <property type="evidence" value="ECO:0007669"/>
    <property type="project" value="TreeGrafter"/>
</dbReference>
<dbReference type="InterPro" id="IPR050275">
    <property type="entry name" value="PGM_Phosphatase"/>
</dbReference>
<dbReference type="PIRSF" id="PIRSF000709">
    <property type="entry name" value="6PFK_2-Ptase"/>
    <property type="match status" value="1"/>
</dbReference>
<sequence>MTTFYFLRHGETVWNKEGKLQGWLDSPLTTTGCAQVQATVQDVTQPLAAVYASTSGRAIQTAHYFQQPVHLDERLREIYLGKWQGQSIAALQQNDEYLTYCHDPTRYIAQHTESFHELTTRVYEACTAIAARHPHAYVAVVTHGVALRCLLARITQQPLLTWWHNEIQGGQGYTVEWQQQRIREGIQ</sequence>
<dbReference type="Proteomes" id="UP000616608">
    <property type="component" value="Unassembled WGS sequence"/>
</dbReference>
<keyword evidence="4" id="KW-1185">Reference proteome</keyword>
<feature type="binding site" evidence="2">
    <location>
        <begin position="8"/>
        <end position="15"/>
    </location>
    <ligand>
        <name>substrate</name>
    </ligand>
</feature>
<feature type="binding site" evidence="2">
    <location>
        <position position="57"/>
    </location>
    <ligand>
        <name>substrate</name>
    </ligand>
</feature>
<name>A0A917G9Y9_9BACI</name>
<dbReference type="AlphaFoldDB" id="A0A917G9Y9"/>
<evidence type="ECO:0000256" key="1">
    <source>
        <dbReference type="PIRSR" id="PIRSR613078-1"/>
    </source>
</evidence>
<evidence type="ECO:0000313" key="3">
    <source>
        <dbReference type="EMBL" id="GGG31555.1"/>
    </source>
</evidence>
<dbReference type="RefSeq" id="WP_188615663.1">
    <property type="nucleotide sequence ID" value="NZ_BMJT01000011.1"/>
</dbReference>
<proteinExistence type="predicted"/>
<dbReference type="PANTHER" id="PTHR48100">
    <property type="entry name" value="BROAD-SPECIFICITY PHOSPHATASE YOR283W-RELATED"/>
    <property type="match status" value="1"/>
</dbReference>